<dbReference type="EMBL" id="QGNW01002598">
    <property type="protein sequence ID" value="RVW15542.1"/>
    <property type="molecule type" value="Genomic_DNA"/>
</dbReference>
<dbReference type="Pfam" id="PF14244">
    <property type="entry name" value="Retrotran_gag_3"/>
    <property type="match status" value="1"/>
</dbReference>
<gene>
    <name evidence="10" type="primary">RE2_1078</name>
    <name evidence="10" type="ORF">CK203_077747</name>
</gene>
<dbReference type="SUPFAM" id="SSF53098">
    <property type="entry name" value="Ribonuclease H-like"/>
    <property type="match status" value="1"/>
</dbReference>
<feature type="domain" description="Retrovirus-related Pol polyprotein from transposon TNT 1-94-like beta-barrel" evidence="9">
    <location>
        <begin position="167"/>
        <end position="240"/>
    </location>
</feature>
<dbReference type="GO" id="GO:0004190">
    <property type="term" value="F:aspartic-type endopeptidase activity"/>
    <property type="evidence" value="ECO:0007669"/>
    <property type="project" value="UniProtKB-KW"/>
</dbReference>
<evidence type="ECO:0000256" key="1">
    <source>
        <dbReference type="ARBA" id="ARBA00022670"/>
    </source>
</evidence>
<dbReference type="Pfam" id="PF07727">
    <property type="entry name" value="RVT_2"/>
    <property type="match status" value="1"/>
</dbReference>
<dbReference type="SUPFAM" id="SSF56672">
    <property type="entry name" value="DNA/RNA polymerases"/>
    <property type="match status" value="1"/>
</dbReference>
<evidence type="ECO:0000259" key="6">
    <source>
        <dbReference type="Pfam" id="PF07727"/>
    </source>
</evidence>
<dbReference type="InterPro" id="IPR039537">
    <property type="entry name" value="Retrotran_Ty1/copia-like"/>
</dbReference>
<comment type="caution">
    <text evidence="10">The sequence shown here is derived from an EMBL/GenBank/DDBJ whole genome shotgun (WGS) entry which is preliminary data.</text>
</comment>
<dbReference type="GO" id="GO:0003676">
    <property type="term" value="F:nucleic acid binding"/>
    <property type="evidence" value="ECO:0007669"/>
    <property type="project" value="InterPro"/>
</dbReference>
<dbReference type="InterPro" id="IPR013103">
    <property type="entry name" value="RVT_2"/>
</dbReference>
<dbReference type="GO" id="GO:0046872">
    <property type="term" value="F:metal ion binding"/>
    <property type="evidence" value="ECO:0007669"/>
    <property type="project" value="UniProtKB-KW"/>
</dbReference>
<evidence type="ECO:0000256" key="4">
    <source>
        <dbReference type="ARBA" id="ARBA00022801"/>
    </source>
</evidence>
<name>A0A438BX11_VITVI</name>
<proteinExistence type="predicted"/>
<evidence type="ECO:0000256" key="2">
    <source>
        <dbReference type="ARBA" id="ARBA00022723"/>
    </source>
</evidence>
<dbReference type="AlphaFoldDB" id="A0A438BX11"/>
<dbReference type="GO" id="GO:0006508">
    <property type="term" value="P:proteolysis"/>
    <property type="evidence" value="ECO:0007669"/>
    <property type="project" value="UniProtKB-KW"/>
</dbReference>
<dbReference type="InterPro" id="IPR012337">
    <property type="entry name" value="RNaseH-like_sf"/>
</dbReference>
<evidence type="ECO:0000259" key="9">
    <source>
        <dbReference type="Pfam" id="PF22936"/>
    </source>
</evidence>
<keyword evidence="4" id="KW-0378">Hydrolase</keyword>
<evidence type="ECO:0000313" key="11">
    <source>
        <dbReference type="Proteomes" id="UP000288805"/>
    </source>
</evidence>
<keyword evidence="3" id="KW-0064">Aspartyl protease</keyword>
<protein>
    <submittedName>
        <fullName evidence="10">Retrovirus-related Pol polyprotein from transposon RE2</fullName>
    </submittedName>
</protein>
<feature type="domain" description="Retrotransposon Copia-like N-terminal" evidence="8">
    <location>
        <begin position="27"/>
        <end position="73"/>
    </location>
</feature>
<dbReference type="Pfam" id="PF13976">
    <property type="entry name" value="gag_pre-integrs"/>
    <property type="match status" value="1"/>
</dbReference>
<dbReference type="InterPro" id="IPR025724">
    <property type="entry name" value="GAG-pre-integrase_dom"/>
</dbReference>
<feature type="domain" description="Reverse transcriptase Ty1/copia-type" evidence="6">
    <location>
        <begin position="549"/>
        <end position="667"/>
    </location>
</feature>
<accession>A0A438BX11</accession>
<feature type="compositionally biased region" description="Gly residues" evidence="5">
    <location>
        <begin position="93"/>
        <end position="106"/>
    </location>
</feature>
<dbReference type="PANTHER" id="PTHR42648">
    <property type="entry name" value="TRANSPOSASE, PUTATIVE-RELATED"/>
    <property type="match status" value="1"/>
</dbReference>
<evidence type="ECO:0000256" key="5">
    <source>
        <dbReference type="SAM" id="MobiDB-lite"/>
    </source>
</evidence>
<sequence length="701" mass="78716">MAGDGKKEDDGGSNSDRKMLTPYALTSNDNPGNIITQVQLKGENYDEWAHAVRTALQAKKKYGFVDGSIKKPNNDSLELEDWPCTTTGGHSGGCGRGVQQGTGGGTARANAVQTPGTDGGRSIVIDYDRTGISGLSDEQWATLLTMLNSHKSGANEMLTGKQNILPWIIDTGALHHMTGTYECLNDLRDIMPCLVGLPNGAETKALKERIVTLGEKLKLRHVLFVPKLKCNLIFVSQLLDDSNLVVQFTNKICAIQDRNSRMLIGAGEQCEGLYFLKGVAPIRAYKTTSIASYELWHRRMGHPSSRVVDLIYEVDSVGRNDGMKNKFCDICFRAQQTREMFFSSDNKAKECFDLIHCDLWGAYRVPASCGGIYFLTIVDDCSRAVWIYLLNRKNEVACVLKNFIVMNDMEEQQASVSDVKHEIEVEMDHNMEMATDGNTEVEDRRGTDVSRPMVSEEQFEDLPPGKKAIGSKWVYKIKYNFDGSIERCKARLVILGNKQVEGIEYNETFAPTAKLVTVRTFLAVAAANGWELHQMDVHNAYLHNELDEEAPRCWFAKLAATLTSYGFKQSYSDYSLFTYEAQHIQLNVLVYVDDLIISGNDGTVVQQFKDYLSRCFHMKDLGKLKYFLGIEVARNSYDIFLCQRKYTLDIIYEAGLLEAKSTRTPLEQNHKLAIAANSNLRDLGQYRHLVGRLIYLTITRP</sequence>
<dbReference type="InterPro" id="IPR029472">
    <property type="entry name" value="Copia-like_N"/>
</dbReference>
<dbReference type="InterPro" id="IPR036397">
    <property type="entry name" value="RNaseH_sf"/>
</dbReference>
<dbReference type="Gene3D" id="3.30.420.10">
    <property type="entry name" value="Ribonuclease H-like superfamily/Ribonuclease H"/>
    <property type="match status" value="1"/>
</dbReference>
<evidence type="ECO:0000256" key="3">
    <source>
        <dbReference type="ARBA" id="ARBA00022750"/>
    </source>
</evidence>
<keyword evidence="2" id="KW-0479">Metal-binding</keyword>
<dbReference type="Pfam" id="PF22936">
    <property type="entry name" value="Pol_BBD"/>
    <property type="match status" value="1"/>
</dbReference>
<feature type="region of interest" description="Disordered" evidence="5">
    <location>
        <begin position="93"/>
        <end position="115"/>
    </location>
</feature>
<dbReference type="InterPro" id="IPR054722">
    <property type="entry name" value="PolX-like_BBD"/>
</dbReference>
<evidence type="ECO:0000259" key="8">
    <source>
        <dbReference type="Pfam" id="PF14244"/>
    </source>
</evidence>
<evidence type="ECO:0000313" key="10">
    <source>
        <dbReference type="EMBL" id="RVW15542.1"/>
    </source>
</evidence>
<dbReference type="Proteomes" id="UP000288805">
    <property type="component" value="Unassembled WGS sequence"/>
</dbReference>
<evidence type="ECO:0000259" key="7">
    <source>
        <dbReference type="Pfam" id="PF13976"/>
    </source>
</evidence>
<feature type="domain" description="GAG-pre-integrase" evidence="7">
    <location>
        <begin position="272"/>
        <end position="336"/>
    </location>
</feature>
<dbReference type="InterPro" id="IPR043502">
    <property type="entry name" value="DNA/RNA_pol_sf"/>
</dbReference>
<feature type="compositionally biased region" description="Basic and acidic residues" evidence="5">
    <location>
        <begin position="1"/>
        <end position="19"/>
    </location>
</feature>
<keyword evidence="1" id="KW-0645">Protease</keyword>
<feature type="region of interest" description="Disordered" evidence="5">
    <location>
        <begin position="1"/>
        <end position="29"/>
    </location>
</feature>
<reference evidence="10 11" key="1">
    <citation type="journal article" date="2018" name="PLoS Genet.">
        <title>Population sequencing reveals clonal diversity and ancestral inbreeding in the grapevine cultivar Chardonnay.</title>
        <authorList>
            <person name="Roach M.J."/>
            <person name="Johnson D.L."/>
            <person name="Bohlmann J."/>
            <person name="van Vuuren H.J."/>
            <person name="Jones S.J."/>
            <person name="Pretorius I.S."/>
            <person name="Schmidt S.A."/>
            <person name="Borneman A.R."/>
        </authorList>
    </citation>
    <scope>NUCLEOTIDE SEQUENCE [LARGE SCALE GENOMIC DNA]</scope>
    <source>
        <strain evidence="11">cv. Chardonnay</strain>
        <tissue evidence="10">Leaf</tissue>
    </source>
</reference>
<dbReference type="PANTHER" id="PTHR42648:SF31">
    <property type="entry name" value="RNA-DIRECTED DNA POLYMERASE"/>
    <property type="match status" value="1"/>
</dbReference>
<feature type="region of interest" description="Disordered" evidence="5">
    <location>
        <begin position="438"/>
        <end position="457"/>
    </location>
</feature>
<organism evidence="10 11">
    <name type="scientific">Vitis vinifera</name>
    <name type="common">Grape</name>
    <dbReference type="NCBI Taxonomy" id="29760"/>
    <lineage>
        <taxon>Eukaryota</taxon>
        <taxon>Viridiplantae</taxon>
        <taxon>Streptophyta</taxon>
        <taxon>Embryophyta</taxon>
        <taxon>Tracheophyta</taxon>
        <taxon>Spermatophyta</taxon>
        <taxon>Magnoliopsida</taxon>
        <taxon>eudicotyledons</taxon>
        <taxon>Gunneridae</taxon>
        <taxon>Pentapetalae</taxon>
        <taxon>rosids</taxon>
        <taxon>Vitales</taxon>
        <taxon>Vitaceae</taxon>
        <taxon>Viteae</taxon>
        <taxon>Vitis</taxon>
    </lineage>
</organism>